<dbReference type="InterPro" id="IPR002347">
    <property type="entry name" value="SDR_fam"/>
</dbReference>
<dbReference type="Proteomes" id="UP000326198">
    <property type="component" value="Unassembled WGS sequence"/>
</dbReference>
<accession>A0A5N7BI15</accession>
<evidence type="ECO:0000259" key="4">
    <source>
        <dbReference type="SMART" id="SM00822"/>
    </source>
</evidence>
<reference evidence="5 6" key="1">
    <citation type="submission" date="2019-04" db="EMBL/GenBank/DDBJ databases">
        <title>Friends and foes A comparative genomics studyof 23 Aspergillus species from section Flavi.</title>
        <authorList>
            <consortium name="DOE Joint Genome Institute"/>
            <person name="Kjaerbolling I."/>
            <person name="Vesth T."/>
            <person name="Frisvad J.C."/>
            <person name="Nybo J.L."/>
            <person name="Theobald S."/>
            <person name="Kildgaard S."/>
            <person name="Isbrandt T."/>
            <person name="Kuo A."/>
            <person name="Sato A."/>
            <person name="Lyhne E.K."/>
            <person name="Kogle M.E."/>
            <person name="Wiebenga A."/>
            <person name="Kun R.S."/>
            <person name="Lubbers R.J."/>
            <person name="Makela M.R."/>
            <person name="Barry K."/>
            <person name="Chovatia M."/>
            <person name="Clum A."/>
            <person name="Daum C."/>
            <person name="Haridas S."/>
            <person name="He G."/>
            <person name="LaButti K."/>
            <person name="Lipzen A."/>
            <person name="Mondo S."/>
            <person name="Riley R."/>
            <person name="Salamov A."/>
            <person name="Simmons B.A."/>
            <person name="Magnuson J.K."/>
            <person name="Henrissat B."/>
            <person name="Mortensen U.H."/>
            <person name="Larsen T.O."/>
            <person name="Devries R.P."/>
            <person name="Grigoriev I.V."/>
            <person name="Machida M."/>
            <person name="Baker S.E."/>
            <person name="Andersen M.R."/>
        </authorList>
    </citation>
    <scope>NUCLEOTIDE SEQUENCE [LARGE SCALE GENOMIC DNA]</scope>
    <source>
        <strain evidence="5 6">IBT 29228</strain>
    </source>
</reference>
<organism evidence="5 6">
    <name type="scientific">Aspergillus bertholletiae</name>
    <dbReference type="NCBI Taxonomy" id="1226010"/>
    <lineage>
        <taxon>Eukaryota</taxon>
        <taxon>Fungi</taxon>
        <taxon>Dikarya</taxon>
        <taxon>Ascomycota</taxon>
        <taxon>Pezizomycotina</taxon>
        <taxon>Eurotiomycetes</taxon>
        <taxon>Eurotiomycetidae</taxon>
        <taxon>Eurotiales</taxon>
        <taxon>Aspergillaceae</taxon>
        <taxon>Aspergillus</taxon>
        <taxon>Aspergillus subgen. Circumdati</taxon>
    </lineage>
</organism>
<dbReference type="SUPFAM" id="SSF51735">
    <property type="entry name" value="NAD(P)-binding Rossmann-fold domains"/>
    <property type="match status" value="1"/>
</dbReference>
<evidence type="ECO:0000256" key="2">
    <source>
        <dbReference type="ARBA" id="ARBA00022857"/>
    </source>
</evidence>
<evidence type="ECO:0000313" key="6">
    <source>
        <dbReference type="Proteomes" id="UP000326198"/>
    </source>
</evidence>
<gene>
    <name evidence="5" type="ORF">BDV26DRAFT_96857</name>
</gene>
<feature type="domain" description="Ketoreductase" evidence="4">
    <location>
        <begin position="31"/>
        <end position="215"/>
    </location>
</feature>
<dbReference type="InterPro" id="IPR057326">
    <property type="entry name" value="KR_dom"/>
</dbReference>
<dbReference type="FunFam" id="3.40.50.720:FF:000084">
    <property type="entry name" value="Short-chain dehydrogenase reductase"/>
    <property type="match status" value="1"/>
</dbReference>
<dbReference type="PANTHER" id="PTHR43639">
    <property type="entry name" value="OXIDOREDUCTASE, SHORT-CHAIN DEHYDROGENASE/REDUCTASE FAMILY (AFU_ORTHOLOGUE AFUA_5G02870)"/>
    <property type="match status" value="1"/>
</dbReference>
<dbReference type="Gene3D" id="3.40.50.720">
    <property type="entry name" value="NAD(P)-binding Rossmann-like Domain"/>
    <property type="match status" value="1"/>
</dbReference>
<proteinExistence type="inferred from homology"/>
<dbReference type="PRINTS" id="PR00081">
    <property type="entry name" value="GDHRDH"/>
</dbReference>
<dbReference type="GO" id="GO:0044550">
    <property type="term" value="P:secondary metabolite biosynthetic process"/>
    <property type="evidence" value="ECO:0007669"/>
    <property type="project" value="UniProtKB-ARBA"/>
</dbReference>
<evidence type="ECO:0000313" key="5">
    <source>
        <dbReference type="EMBL" id="KAE8381348.1"/>
    </source>
</evidence>
<dbReference type="GO" id="GO:0016491">
    <property type="term" value="F:oxidoreductase activity"/>
    <property type="evidence" value="ECO:0007669"/>
    <property type="project" value="UniProtKB-KW"/>
</dbReference>
<keyword evidence="2" id="KW-0521">NADP</keyword>
<protein>
    <recommendedName>
        <fullName evidence="4">Ketoreductase domain-containing protein</fullName>
    </recommendedName>
</protein>
<keyword evidence="6" id="KW-1185">Reference proteome</keyword>
<sequence length="275" mass="28995">MARVPLIALNLCLDTCTSLETRKMSQSLNGKVAIVTGGSRGIGAGIVKELAKHGAAVAFTYLSSAKAQLLLSELRGSGTKAIAIQADGADAAASAKTVVKETVAAFGKIDIIVNNAGNGDNHSLSDVTEEAFNRVFHINLLFPLLLVQESVPHLQQKARIVNVGSITGRIAYPEAILYAASKAGLDSVTRSLAFTLGRQFEATVNTINPGPVATEMWEQTPQNGEIQKSLYCRTAAGDRIASVEDIAPIVAFLCEEQSRWVTGNVTCANGGLLMI</sequence>
<dbReference type="PRINTS" id="PR00080">
    <property type="entry name" value="SDRFAMILY"/>
</dbReference>
<dbReference type="PROSITE" id="PS00061">
    <property type="entry name" value="ADH_SHORT"/>
    <property type="match status" value="1"/>
</dbReference>
<comment type="similarity">
    <text evidence="1">Belongs to the short-chain dehydrogenases/reductases (SDR) family.</text>
</comment>
<evidence type="ECO:0000256" key="1">
    <source>
        <dbReference type="ARBA" id="ARBA00006484"/>
    </source>
</evidence>
<evidence type="ECO:0000256" key="3">
    <source>
        <dbReference type="ARBA" id="ARBA00023002"/>
    </source>
</evidence>
<dbReference type="InterPro" id="IPR020904">
    <property type="entry name" value="Sc_DH/Rdtase_CS"/>
</dbReference>
<dbReference type="AlphaFoldDB" id="A0A5N7BI15"/>
<dbReference type="PANTHER" id="PTHR43639:SF1">
    <property type="entry name" value="SHORT-CHAIN DEHYDROGENASE_REDUCTASE FAMILY PROTEIN"/>
    <property type="match status" value="1"/>
</dbReference>
<dbReference type="EMBL" id="ML736172">
    <property type="protein sequence ID" value="KAE8381348.1"/>
    <property type="molecule type" value="Genomic_DNA"/>
</dbReference>
<dbReference type="Pfam" id="PF13561">
    <property type="entry name" value="adh_short_C2"/>
    <property type="match status" value="1"/>
</dbReference>
<name>A0A5N7BI15_9EURO</name>
<dbReference type="InterPro" id="IPR036291">
    <property type="entry name" value="NAD(P)-bd_dom_sf"/>
</dbReference>
<dbReference type="SMART" id="SM00822">
    <property type="entry name" value="PKS_KR"/>
    <property type="match status" value="1"/>
</dbReference>
<dbReference type="OrthoDB" id="47007at2759"/>
<keyword evidence="3" id="KW-0560">Oxidoreductase</keyword>